<dbReference type="CDD" id="cd00082">
    <property type="entry name" value="HisKA"/>
    <property type="match status" value="1"/>
</dbReference>
<dbReference type="GO" id="GO:0006355">
    <property type="term" value="P:regulation of DNA-templated transcription"/>
    <property type="evidence" value="ECO:0007669"/>
    <property type="project" value="InterPro"/>
</dbReference>
<dbReference type="InterPro" id="IPR050736">
    <property type="entry name" value="Sensor_HK_Regulatory"/>
</dbReference>
<dbReference type="InterPro" id="IPR000700">
    <property type="entry name" value="PAS-assoc_C"/>
</dbReference>
<dbReference type="GO" id="GO:0000155">
    <property type="term" value="F:phosphorelay sensor kinase activity"/>
    <property type="evidence" value="ECO:0007669"/>
    <property type="project" value="InterPro"/>
</dbReference>
<dbReference type="InterPro" id="IPR013767">
    <property type="entry name" value="PAS_fold"/>
</dbReference>
<dbReference type="Pfam" id="PF00512">
    <property type="entry name" value="HisKA"/>
    <property type="match status" value="1"/>
</dbReference>
<dbReference type="SUPFAM" id="SSF55785">
    <property type="entry name" value="PYP-like sensor domain (PAS domain)"/>
    <property type="match status" value="4"/>
</dbReference>
<feature type="coiled-coil region" evidence="7">
    <location>
        <begin position="4"/>
        <end position="31"/>
    </location>
</feature>
<dbReference type="CDD" id="cd00130">
    <property type="entry name" value="PAS"/>
    <property type="match status" value="3"/>
</dbReference>
<dbReference type="PROSITE" id="PS50113">
    <property type="entry name" value="PAC"/>
    <property type="match status" value="1"/>
</dbReference>
<dbReference type="InterPro" id="IPR035965">
    <property type="entry name" value="PAS-like_dom_sf"/>
</dbReference>
<keyword evidence="4" id="KW-0808">Transferase</keyword>
<dbReference type="Pfam" id="PF08448">
    <property type="entry name" value="PAS_4"/>
    <property type="match status" value="1"/>
</dbReference>
<reference evidence="11" key="1">
    <citation type="submission" date="2022-10" db="EMBL/GenBank/DDBJ databases">
        <title>Gaoshiqiia sediminis gen. nov., sp. nov., isolated from coastal sediment.</title>
        <authorList>
            <person name="Yu W.X."/>
            <person name="Mu D.S."/>
            <person name="Du J.Z."/>
            <person name="Liang Y.Q."/>
        </authorList>
    </citation>
    <scope>NUCLEOTIDE SEQUENCE</scope>
    <source>
        <strain evidence="11">A06</strain>
    </source>
</reference>
<dbReference type="InterPro" id="IPR013656">
    <property type="entry name" value="PAS_4"/>
</dbReference>
<dbReference type="SMART" id="SM00387">
    <property type="entry name" value="HATPase_c"/>
    <property type="match status" value="1"/>
</dbReference>
<evidence type="ECO:0000256" key="3">
    <source>
        <dbReference type="ARBA" id="ARBA00022553"/>
    </source>
</evidence>
<proteinExistence type="predicted"/>
<feature type="domain" description="Histidine kinase" evidence="8">
    <location>
        <begin position="556"/>
        <end position="776"/>
    </location>
</feature>
<dbReference type="SMART" id="SM00388">
    <property type="entry name" value="HisKA"/>
    <property type="match status" value="1"/>
</dbReference>
<name>A0AA41YCI8_9BACT</name>
<evidence type="ECO:0000259" key="8">
    <source>
        <dbReference type="PROSITE" id="PS50109"/>
    </source>
</evidence>
<dbReference type="PROSITE" id="PS50112">
    <property type="entry name" value="PAS"/>
    <property type="match status" value="3"/>
</dbReference>
<dbReference type="NCBIfam" id="TIGR00229">
    <property type="entry name" value="sensory_box"/>
    <property type="match status" value="3"/>
</dbReference>
<dbReference type="InterPro" id="IPR003594">
    <property type="entry name" value="HATPase_dom"/>
</dbReference>
<feature type="domain" description="PAS" evidence="9">
    <location>
        <begin position="405"/>
        <end position="447"/>
    </location>
</feature>
<dbReference type="InterPro" id="IPR001610">
    <property type="entry name" value="PAC"/>
</dbReference>
<dbReference type="AlphaFoldDB" id="A0AA41YCI8"/>
<dbReference type="SMART" id="SM00086">
    <property type="entry name" value="PAC"/>
    <property type="match status" value="2"/>
</dbReference>
<dbReference type="SMART" id="SM00091">
    <property type="entry name" value="PAS"/>
    <property type="match status" value="4"/>
</dbReference>
<dbReference type="InterPro" id="IPR036890">
    <property type="entry name" value="HATPase_C_sf"/>
</dbReference>
<dbReference type="PROSITE" id="PS50109">
    <property type="entry name" value="HIS_KIN"/>
    <property type="match status" value="1"/>
</dbReference>
<dbReference type="PANTHER" id="PTHR43711">
    <property type="entry name" value="TWO-COMPONENT HISTIDINE KINASE"/>
    <property type="match status" value="1"/>
</dbReference>
<gene>
    <name evidence="11" type="ORF">N2K84_13995</name>
</gene>
<evidence type="ECO:0000313" key="12">
    <source>
        <dbReference type="Proteomes" id="UP001163821"/>
    </source>
</evidence>
<evidence type="ECO:0000256" key="1">
    <source>
        <dbReference type="ARBA" id="ARBA00000085"/>
    </source>
</evidence>
<feature type="domain" description="PAC" evidence="10">
    <location>
        <begin position="353"/>
        <end position="404"/>
    </location>
</feature>
<dbReference type="InterPro" id="IPR003661">
    <property type="entry name" value="HisK_dim/P_dom"/>
</dbReference>
<feature type="domain" description="PAS" evidence="9">
    <location>
        <begin position="154"/>
        <end position="215"/>
    </location>
</feature>
<keyword evidence="12" id="KW-1185">Reference proteome</keyword>
<dbReference type="Gene3D" id="3.30.565.10">
    <property type="entry name" value="Histidine kinase-like ATPase, C-terminal domain"/>
    <property type="match status" value="1"/>
</dbReference>
<dbReference type="InterPro" id="IPR036097">
    <property type="entry name" value="HisK_dim/P_sf"/>
</dbReference>
<protein>
    <recommendedName>
        <fullName evidence="2">histidine kinase</fullName>
        <ecNumber evidence="2">2.7.13.3</ecNumber>
    </recommendedName>
</protein>
<dbReference type="InterPro" id="IPR004358">
    <property type="entry name" value="Sig_transdc_His_kin-like_C"/>
</dbReference>
<dbReference type="Pfam" id="PF13426">
    <property type="entry name" value="PAS_9"/>
    <property type="match status" value="1"/>
</dbReference>
<evidence type="ECO:0000256" key="4">
    <source>
        <dbReference type="ARBA" id="ARBA00022679"/>
    </source>
</evidence>
<dbReference type="RefSeq" id="WP_282592443.1">
    <property type="nucleotide sequence ID" value="NZ_JAPAAF010000023.1"/>
</dbReference>
<keyword evidence="7" id="KW-0175">Coiled coil</keyword>
<keyword evidence="5" id="KW-0418">Kinase</keyword>
<accession>A0AA41YCI8</accession>
<dbReference type="EMBL" id="JAPAAF010000023">
    <property type="protein sequence ID" value="MCW0483850.1"/>
    <property type="molecule type" value="Genomic_DNA"/>
</dbReference>
<evidence type="ECO:0000256" key="7">
    <source>
        <dbReference type="SAM" id="Coils"/>
    </source>
</evidence>
<sequence length="776" mass="89415">MDTTDQHLENRSSLEAEIDRLQQELSQNRQQFQAAFLNMPFGFVWLKLVWDKANGHADGEIIFANESFQRLINLHPDQLSGKRMTDLWPELSDRFSALFNQVTGTGLAAEQELQVQAAGKYFNLTGYQIQQGQIALTFCDITDKKREEDQLQLQKEFYEKVLETVHEGIWVADKDDIIFFANRGLTEITGAPKEHILRKNVLTGFRPETTREFREPFLQAKSSLQTLPYEVKLKNLAGRDAVHAGWLIPMVKNDLYDGMICSILDVTEQRKTRELIKENEQRLRNIIEHSTNAFYSHTPDHVLTYVSPQIKRILGYEPQEAPMRWMEQLTDHPINRIGFELCNKAIETGVAQEPYELELIHRNGSKVRVEVRETPVVENGKTTAIVGSLTDITRHTEVSRELTESRQGMLNLIDRSPVPIAINSLDGKIEYLNGEFINTFGYTLKDIPTLDHWWPLAYPNKIYRESLKKEWLEKIKNDRHNPDYPGAEVAITCKDGSTKFIQIMWSRVVNKLVLIFNDLTRHKMLEDQIIRKNKELEKAKMKAEESDALKSAFLANMSHEIRTPMNSIIGFSSLLAEDEVTEDKRKKYISFIQLSGEHLLRLIDDIIDVAKIESNQLKLQKSHVELRPLLESIYEHHLQSKLLAQKPNLAFGLDMKNLELMEQIYTDPVRLKQVFDNLITNAIKNTYEGRVDFGVHQITKSKITFYVSDTGIGIPPRFQETIFNRFLQIESKIPKQGTGLGLSIIKGILTLLHGRVWFDSEENKGSCFYFCLPVNG</sequence>
<comment type="catalytic activity">
    <reaction evidence="1">
        <text>ATP + protein L-histidine = ADP + protein N-phospho-L-histidine.</text>
        <dbReference type="EC" id="2.7.13.3"/>
    </reaction>
</comment>
<evidence type="ECO:0000256" key="5">
    <source>
        <dbReference type="ARBA" id="ARBA00022777"/>
    </source>
</evidence>
<evidence type="ECO:0000256" key="6">
    <source>
        <dbReference type="ARBA" id="ARBA00023012"/>
    </source>
</evidence>
<keyword evidence="6" id="KW-0902">Two-component regulatory system</keyword>
<dbReference type="InterPro" id="IPR000014">
    <property type="entry name" value="PAS"/>
</dbReference>
<dbReference type="Pfam" id="PF02518">
    <property type="entry name" value="HATPase_c"/>
    <property type="match status" value="1"/>
</dbReference>
<dbReference type="SUPFAM" id="SSF47384">
    <property type="entry name" value="Homodimeric domain of signal transducing histidine kinase"/>
    <property type="match status" value="1"/>
</dbReference>
<comment type="caution">
    <text evidence="11">The sequence shown here is derived from an EMBL/GenBank/DDBJ whole genome shotgun (WGS) entry which is preliminary data.</text>
</comment>
<evidence type="ECO:0000259" key="10">
    <source>
        <dbReference type="PROSITE" id="PS50113"/>
    </source>
</evidence>
<organism evidence="11 12">
    <name type="scientific">Gaoshiqia sediminis</name>
    <dbReference type="NCBI Taxonomy" id="2986998"/>
    <lineage>
        <taxon>Bacteria</taxon>
        <taxon>Pseudomonadati</taxon>
        <taxon>Bacteroidota</taxon>
        <taxon>Bacteroidia</taxon>
        <taxon>Marinilabiliales</taxon>
        <taxon>Prolixibacteraceae</taxon>
        <taxon>Gaoshiqia</taxon>
    </lineage>
</organism>
<keyword evidence="3" id="KW-0597">Phosphoprotein</keyword>
<dbReference type="PANTHER" id="PTHR43711:SF1">
    <property type="entry name" value="HISTIDINE KINASE 1"/>
    <property type="match status" value="1"/>
</dbReference>
<dbReference type="PRINTS" id="PR00344">
    <property type="entry name" value="BCTRLSENSOR"/>
</dbReference>
<dbReference type="Pfam" id="PF00989">
    <property type="entry name" value="PAS"/>
    <property type="match status" value="1"/>
</dbReference>
<dbReference type="SUPFAM" id="SSF55874">
    <property type="entry name" value="ATPase domain of HSP90 chaperone/DNA topoisomerase II/histidine kinase"/>
    <property type="match status" value="1"/>
</dbReference>
<dbReference type="Gene3D" id="3.30.450.20">
    <property type="entry name" value="PAS domain"/>
    <property type="match status" value="4"/>
</dbReference>
<feature type="domain" description="PAS" evidence="9">
    <location>
        <begin position="279"/>
        <end position="320"/>
    </location>
</feature>
<evidence type="ECO:0000256" key="2">
    <source>
        <dbReference type="ARBA" id="ARBA00012438"/>
    </source>
</evidence>
<dbReference type="InterPro" id="IPR005467">
    <property type="entry name" value="His_kinase_dom"/>
</dbReference>
<dbReference type="EC" id="2.7.13.3" evidence="2"/>
<dbReference type="Gene3D" id="1.10.287.130">
    <property type="match status" value="1"/>
</dbReference>
<dbReference type="Pfam" id="PF13188">
    <property type="entry name" value="PAS_8"/>
    <property type="match status" value="1"/>
</dbReference>
<evidence type="ECO:0000313" key="11">
    <source>
        <dbReference type="EMBL" id="MCW0483850.1"/>
    </source>
</evidence>
<dbReference type="Proteomes" id="UP001163821">
    <property type="component" value="Unassembled WGS sequence"/>
</dbReference>
<evidence type="ECO:0000259" key="9">
    <source>
        <dbReference type="PROSITE" id="PS50112"/>
    </source>
</evidence>